<comment type="caution">
    <text evidence="1">The sequence shown here is derived from an EMBL/GenBank/DDBJ whole genome shotgun (WGS) entry which is preliminary data.</text>
</comment>
<sequence length="66" mass="7196">MAVLMRLTGGNPAGFGADGGMTARMANTGYETGGLEGILSKKDNNRDAPPPYLNYQWNNNKKVYWT</sequence>
<evidence type="ECO:0000313" key="1">
    <source>
        <dbReference type="EMBL" id="MCH7396770.1"/>
    </source>
</evidence>
<dbReference type="RefSeq" id="WP_241273290.1">
    <property type="nucleotide sequence ID" value="NZ_JAKZGS010000001.1"/>
</dbReference>
<name>A0ABS9UJG7_9BACT</name>
<evidence type="ECO:0000313" key="2">
    <source>
        <dbReference type="Proteomes" id="UP001165488"/>
    </source>
</evidence>
<gene>
    <name evidence="1" type="ORF">MM236_02170</name>
</gene>
<dbReference type="EMBL" id="JAKZGS010000001">
    <property type="protein sequence ID" value="MCH7396770.1"/>
    <property type="molecule type" value="Genomic_DNA"/>
</dbReference>
<keyword evidence="2" id="KW-1185">Reference proteome</keyword>
<proteinExistence type="predicted"/>
<organism evidence="1 2">
    <name type="scientific">Belliella calami</name>
    <dbReference type="NCBI Taxonomy" id="2923436"/>
    <lineage>
        <taxon>Bacteria</taxon>
        <taxon>Pseudomonadati</taxon>
        <taxon>Bacteroidota</taxon>
        <taxon>Cytophagia</taxon>
        <taxon>Cytophagales</taxon>
        <taxon>Cyclobacteriaceae</taxon>
        <taxon>Belliella</taxon>
    </lineage>
</organism>
<reference evidence="1" key="1">
    <citation type="submission" date="2022-03" db="EMBL/GenBank/DDBJ databases">
        <title>De novo assembled genomes of Belliella spp. (Cyclobacteriaceae) strains.</title>
        <authorList>
            <person name="Szabo A."/>
            <person name="Korponai K."/>
            <person name="Felfoldi T."/>
        </authorList>
    </citation>
    <scope>NUCLEOTIDE SEQUENCE</scope>
    <source>
        <strain evidence="1">DSM 107340</strain>
    </source>
</reference>
<accession>A0ABS9UJG7</accession>
<protein>
    <submittedName>
        <fullName evidence="1">Uncharacterized protein</fullName>
    </submittedName>
</protein>
<dbReference type="Proteomes" id="UP001165488">
    <property type="component" value="Unassembled WGS sequence"/>
</dbReference>